<dbReference type="EMBL" id="LR215048">
    <property type="protein sequence ID" value="VEU79821.1"/>
    <property type="molecule type" value="Genomic_DNA"/>
</dbReference>
<gene>
    <name evidence="1" type="ORF">NCTC10138_00174</name>
</gene>
<dbReference type="KEGG" id="aaxa:NCTC10138_00174"/>
<evidence type="ECO:0000313" key="2">
    <source>
        <dbReference type="Proteomes" id="UP000289841"/>
    </source>
</evidence>
<dbReference type="STRING" id="1278311.GCA_000428705_01277"/>
<accession>A0A449BBJ4</accession>
<dbReference type="AlphaFoldDB" id="A0A449BBJ4"/>
<evidence type="ECO:0000313" key="1">
    <source>
        <dbReference type="EMBL" id="VEU79821.1"/>
    </source>
</evidence>
<dbReference type="RefSeq" id="WP_026390742.1">
    <property type="nucleotide sequence ID" value="NZ_LR215048.1"/>
</dbReference>
<keyword evidence="2" id="KW-1185">Reference proteome</keyword>
<reference evidence="1 2" key="1">
    <citation type="submission" date="2019-01" db="EMBL/GenBank/DDBJ databases">
        <authorList>
            <consortium name="Pathogen Informatics"/>
        </authorList>
    </citation>
    <scope>NUCLEOTIDE SEQUENCE [LARGE SCALE GENOMIC DNA]</scope>
    <source>
        <strain evidence="1 2">NCTC10138</strain>
    </source>
</reference>
<dbReference type="Proteomes" id="UP000289841">
    <property type="component" value="Chromosome"/>
</dbReference>
<proteinExistence type="predicted"/>
<organism evidence="1 2">
    <name type="scientific">Haploplasma axanthum</name>
    <name type="common">Acholeplasma axanthum</name>
    <dbReference type="NCBI Taxonomy" id="29552"/>
    <lineage>
        <taxon>Bacteria</taxon>
        <taxon>Bacillati</taxon>
        <taxon>Mycoplasmatota</taxon>
        <taxon>Mollicutes</taxon>
        <taxon>Acholeplasmatales</taxon>
        <taxon>Acholeplasmataceae</taxon>
        <taxon>Haploplasma</taxon>
    </lineage>
</organism>
<name>A0A449BBJ4_HAPAX</name>
<protein>
    <submittedName>
        <fullName evidence="1">Uncharacterized protein</fullName>
    </submittedName>
</protein>
<sequence length="68" mass="7911">MRGKKLHDNTPVLFKVSTHKAVIQLKELIDIHMQEVGAIKGKEENIDYTLPYIDKENLLKQKLIKINK</sequence>